<dbReference type="SUPFAM" id="SSF81606">
    <property type="entry name" value="PP2C-like"/>
    <property type="match status" value="1"/>
</dbReference>
<dbReference type="InterPro" id="IPR001932">
    <property type="entry name" value="PPM-type_phosphatase-like_dom"/>
</dbReference>
<organism evidence="4 5">
    <name type="scientific">Streptomyces globosus</name>
    <dbReference type="NCBI Taxonomy" id="68209"/>
    <lineage>
        <taxon>Bacteria</taxon>
        <taxon>Bacillati</taxon>
        <taxon>Actinomycetota</taxon>
        <taxon>Actinomycetes</taxon>
        <taxon>Kitasatosporales</taxon>
        <taxon>Streptomycetaceae</taxon>
        <taxon>Streptomyces</taxon>
    </lineage>
</organism>
<sequence>MAVVTVADVAVGPTVGLLPLMATGPAFAGLAGGPRRTAVIGVLALSLCLALGWYDRLFPGRRGTTALVSVAAVTAAGLLAATMRRRREAELASVRSIAEVAQRVLLRPVPRTAGELSVAVSYTAAVAEAHIGGDLYEVVTSPGGIRVIVGDVQGKGLDAVETAADVLGAFREAAHDELDLAGVSSRLERTMNRTLSGERFVTAVIAEIRKDRTVALLNYGHPSPLFLAAAGTPRFLTPRQPAPPLGLGFPGTERPETLLAAFHPGDQLLLYTDGVSEARDGRGEFYPLASRLHLLRADSPERALEALHSDIAAHVGGPLGDDAAMLLLRYRP</sequence>
<dbReference type="RefSeq" id="WP_114058695.1">
    <property type="nucleotide sequence ID" value="NZ_CP030862.1"/>
</dbReference>
<dbReference type="PANTHER" id="PTHR43156:SF2">
    <property type="entry name" value="STAGE II SPORULATION PROTEIN E"/>
    <property type="match status" value="1"/>
</dbReference>
<keyword evidence="5" id="KW-1185">Reference proteome</keyword>
<evidence type="ECO:0000256" key="1">
    <source>
        <dbReference type="ARBA" id="ARBA00022801"/>
    </source>
</evidence>
<reference evidence="4 5" key="1">
    <citation type="submission" date="2018-01" db="EMBL/GenBank/DDBJ databases">
        <title>Draft genome Sequence of streptomyces globosus LZH-48.</title>
        <authorList>
            <person name="Ran K."/>
            <person name="Li Z."/>
            <person name="Wei S."/>
            <person name="Dong R."/>
        </authorList>
    </citation>
    <scope>NUCLEOTIDE SEQUENCE [LARGE SCALE GENOMIC DNA]</scope>
    <source>
        <strain evidence="4 5">LZH-48</strain>
    </source>
</reference>
<dbReference type="GO" id="GO:0016791">
    <property type="term" value="F:phosphatase activity"/>
    <property type="evidence" value="ECO:0007669"/>
    <property type="project" value="TreeGrafter"/>
</dbReference>
<dbReference type="Proteomes" id="UP000252004">
    <property type="component" value="Chromosome"/>
</dbReference>
<evidence type="ECO:0000259" key="3">
    <source>
        <dbReference type="SMART" id="SM00331"/>
    </source>
</evidence>
<feature type="transmembrane region" description="Helical" evidence="2">
    <location>
        <begin position="37"/>
        <end position="54"/>
    </location>
</feature>
<evidence type="ECO:0000313" key="4">
    <source>
        <dbReference type="EMBL" id="AXE27531.1"/>
    </source>
</evidence>
<accession>A0A344U9G0</accession>
<keyword evidence="1" id="KW-0378">Hydrolase</keyword>
<gene>
    <name evidence="4" type="ORF">C0216_15725</name>
</gene>
<feature type="transmembrane region" description="Helical" evidence="2">
    <location>
        <begin position="66"/>
        <end position="83"/>
    </location>
</feature>
<keyword evidence="2" id="KW-1133">Transmembrane helix</keyword>
<keyword evidence="2" id="KW-0472">Membrane</keyword>
<evidence type="ECO:0000256" key="2">
    <source>
        <dbReference type="SAM" id="Phobius"/>
    </source>
</evidence>
<dbReference type="EMBL" id="CP030862">
    <property type="protein sequence ID" value="AXE27531.1"/>
    <property type="molecule type" value="Genomic_DNA"/>
</dbReference>
<keyword evidence="2" id="KW-0812">Transmembrane</keyword>
<dbReference type="InterPro" id="IPR036457">
    <property type="entry name" value="PPM-type-like_dom_sf"/>
</dbReference>
<dbReference type="OrthoDB" id="4935951at2"/>
<proteinExistence type="predicted"/>
<dbReference type="KEGG" id="sgz:C0216_15725"/>
<dbReference type="AlphaFoldDB" id="A0A344U9G0"/>
<name>A0A344U9G0_9ACTN</name>
<feature type="transmembrane region" description="Helical" evidence="2">
    <location>
        <begin position="6"/>
        <end position="30"/>
    </location>
</feature>
<dbReference type="PANTHER" id="PTHR43156">
    <property type="entry name" value="STAGE II SPORULATION PROTEIN E-RELATED"/>
    <property type="match status" value="1"/>
</dbReference>
<feature type="domain" description="PPM-type phosphatase" evidence="3">
    <location>
        <begin position="116"/>
        <end position="330"/>
    </location>
</feature>
<protein>
    <recommendedName>
        <fullName evidence="3">PPM-type phosphatase domain-containing protein</fullName>
    </recommendedName>
</protein>
<dbReference type="FunFam" id="3.60.40.10:FF:000058">
    <property type="entry name" value="Stage II sporulation protein E"/>
    <property type="match status" value="1"/>
</dbReference>
<dbReference type="SMART" id="SM00331">
    <property type="entry name" value="PP2C_SIG"/>
    <property type="match status" value="1"/>
</dbReference>
<dbReference type="Gene3D" id="3.60.40.10">
    <property type="entry name" value="PPM-type phosphatase domain"/>
    <property type="match status" value="1"/>
</dbReference>
<evidence type="ECO:0000313" key="5">
    <source>
        <dbReference type="Proteomes" id="UP000252004"/>
    </source>
</evidence>
<dbReference type="Pfam" id="PF07228">
    <property type="entry name" value="SpoIIE"/>
    <property type="match status" value="1"/>
</dbReference>
<dbReference type="InterPro" id="IPR052016">
    <property type="entry name" value="Bact_Sigma-Reg"/>
</dbReference>